<dbReference type="InterPro" id="IPR013249">
    <property type="entry name" value="RNA_pol_sigma70_r4_t2"/>
</dbReference>
<dbReference type="PANTHER" id="PTHR43133">
    <property type="entry name" value="RNA POLYMERASE ECF-TYPE SIGMA FACTO"/>
    <property type="match status" value="1"/>
</dbReference>
<evidence type="ECO:0000256" key="1">
    <source>
        <dbReference type="ARBA" id="ARBA00010641"/>
    </source>
</evidence>
<evidence type="ECO:0000256" key="3">
    <source>
        <dbReference type="ARBA" id="ARBA00023082"/>
    </source>
</evidence>
<feature type="domain" description="RNA polymerase sigma-70 region 2" evidence="5">
    <location>
        <begin position="10"/>
        <end position="73"/>
    </location>
</feature>
<evidence type="ECO:0000256" key="2">
    <source>
        <dbReference type="ARBA" id="ARBA00023015"/>
    </source>
</evidence>
<evidence type="ECO:0000259" key="6">
    <source>
        <dbReference type="Pfam" id="PF08281"/>
    </source>
</evidence>
<dbReference type="SUPFAM" id="SSF88946">
    <property type="entry name" value="Sigma2 domain of RNA polymerase sigma factors"/>
    <property type="match status" value="1"/>
</dbReference>
<dbReference type="InterPro" id="IPR013324">
    <property type="entry name" value="RNA_pol_sigma_r3/r4-like"/>
</dbReference>
<dbReference type="InterPro" id="IPR007627">
    <property type="entry name" value="RNA_pol_sigma70_r2"/>
</dbReference>
<dbReference type="AlphaFoldDB" id="A0A1Y3G6C5"/>
<keyword evidence="3" id="KW-0731">Sigma factor</keyword>
<dbReference type="SUPFAM" id="SSF88659">
    <property type="entry name" value="Sigma3 and sigma4 domains of RNA polymerase sigma factors"/>
    <property type="match status" value="1"/>
</dbReference>
<dbReference type="InterPro" id="IPR013325">
    <property type="entry name" value="RNA_pol_sigma_r2"/>
</dbReference>
<dbReference type="InterPro" id="IPR036388">
    <property type="entry name" value="WH-like_DNA-bd_sf"/>
</dbReference>
<evidence type="ECO:0000313" key="7">
    <source>
        <dbReference type="EMBL" id="OUJ06359.1"/>
    </source>
</evidence>
<dbReference type="GO" id="GO:0016987">
    <property type="term" value="F:sigma factor activity"/>
    <property type="evidence" value="ECO:0007669"/>
    <property type="project" value="UniProtKB-KW"/>
</dbReference>
<feature type="domain" description="RNA polymerase sigma factor 70 region 4 type 2" evidence="6">
    <location>
        <begin position="108"/>
        <end position="160"/>
    </location>
</feature>
<proteinExistence type="inferred from homology"/>
<dbReference type="Pfam" id="PF04542">
    <property type="entry name" value="Sigma70_r2"/>
    <property type="match status" value="1"/>
</dbReference>
<dbReference type="Pfam" id="PF08281">
    <property type="entry name" value="Sigma70_r4_2"/>
    <property type="match status" value="1"/>
</dbReference>
<protein>
    <recommendedName>
        <fullName evidence="9">RNA polymerase subunit sigma-24</fullName>
    </recommendedName>
</protein>
<dbReference type="Gene3D" id="1.10.1740.10">
    <property type="match status" value="1"/>
</dbReference>
<name>A0A1Y3G6C5_9PROT</name>
<comment type="caution">
    <text evidence="7">The sequence shown here is derived from an EMBL/GenBank/DDBJ whole genome shotgun (WGS) entry which is preliminary data.</text>
</comment>
<evidence type="ECO:0000256" key="4">
    <source>
        <dbReference type="ARBA" id="ARBA00023163"/>
    </source>
</evidence>
<accession>A0A1Y3G6C5</accession>
<dbReference type="InterPro" id="IPR014284">
    <property type="entry name" value="RNA_pol_sigma-70_dom"/>
</dbReference>
<reference evidence="8" key="1">
    <citation type="submission" date="2014-06" db="EMBL/GenBank/DDBJ databases">
        <authorList>
            <person name="Winans N.J."/>
            <person name="Newell P.D."/>
            <person name="Douglas A.E."/>
        </authorList>
    </citation>
    <scope>NUCLEOTIDE SEQUENCE [LARGE SCALE GENOMIC DNA]</scope>
    <source>
        <strain evidence="8">DsW_057</strain>
    </source>
</reference>
<dbReference type="Gene3D" id="1.10.10.10">
    <property type="entry name" value="Winged helix-like DNA-binding domain superfamily/Winged helix DNA-binding domain"/>
    <property type="match status" value="1"/>
</dbReference>
<dbReference type="GO" id="GO:0006352">
    <property type="term" value="P:DNA-templated transcription initiation"/>
    <property type="evidence" value="ECO:0007669"/>
    <property type="project" value="InterPro"/>
</dbReference>
<keyword evidence="4" id="KW-0804">Transcription</keyword>
<dbReference type="InterPro" id="IPR039425">
    <property type="entry name" value="RNA_pol_sigma-70-like"/>
</dbReference>
<dbReference type="RefSeq" id="WP_086653263.1">
    <property type="nucleotide sequence ID" value="NZ_JOPG01000011.1"/>
</dbReference>
<comment type="similarity">
    <text evidence="1">Belongs to the sigma-70 factor family. ECF subfamily.</text>
</comment>
<sequence length="168" mass="18989">MPRDRKFLALYAAHRNALLNYASTITGDRVNAEDVVQEAWVRCAAAVAPRENPLSYLYRVVRNLAIDGRRKADLERRRYDAGDSDRIDQIAEDRASPEAELAARDNIRRLQAALAELPERTRRAVELYRLGNHTYKEVSEQLGISVGLAHALVLDGLEHCRKRLGGIE</sequence>
<keyword evidence="2" id="KW-0805">Transcription regulation</keyword>
<dbReference type="Proteomes" id="UP000242683">
    <property type="component" value="Unassembled WGS sequence"/>
</dbReference>
<dbReference type="GO" id="GO:0003677">
    <property type="term" value="F:DNA binding"/>
    <property type="evidence" value="ECO:0007669"/>
    <property type="project" value="InterPro"/>
</dbReference>
<dbReference type="EMBL" id="JOPG01000011">
    <property type="protein sequence ID" value="OUJ06359.1"/>
    <property type="molecule type" value="Genomic_DNA"/>
</dbReference>
<evidence type="ECO:0008006" key="9">
    <source>
        <dbReference type="Google" id="ProtNLM"/>
    </source>
</evidence>
<evidence type="ECO:0000259" key="5">
    <source>
        <dbReference type="Pfam" id="PF04542"/>
    </source>
</evidence>
<gene>
    <name evidence="7" type="ORF">HK23_02085</name>
</gene>
<dbReference type="PANTHER" id="PTHR43133:SF63">
    <property type="entry name" value="RNA POLYMERASE SIGMA FACTOR FECI-RELATED"/>
    <property type="match status" value="1"/>
</dbReference>
<organism evidence="7 8">
    <name type="scientific">Acetobacter malorum</name>
    <dbReference type="NCBI Taxonomy" id="178901"/>
    <lineage>
        <taxon>Bacteria</taxon>
        <taxon>Pseudomonadati</taxon>
        <taxon>Pseudomonadota</taxon>
        <taxon>Alphaproteobacteria</taxon>
        <taxon>Acetobacterales</taxon>
        <taxon>Acetobacteraceae</taxon>
        <taxon>Acetobacter</taxon>
    </lineage>
</organism>
<dbReference type="OrthoDB" id="9794372at2"/>
<dbReference type="NCBIfam" id="TIGR02937">
    <property type="entry name" value="sigma70-ECF"/>
    <property type="match status" value="1"/>
</dbReference>
<evidence type="ECO:0000313" key="8">
    <source>
        <dbReference type="Proteomes" id="UP000242683"/>
    </source>
</evidence>